<evidence type="ECO:0000256" key="9">
    <source>
        <dbReference type="ARBA" id="ARBA00030234"/>
    </source>
</evidence>
<dbReference type="CDD" id="cd00712">
    <property type="entry name" value="AsnB"/>
    <property type="match status" value="1"/>
</dbReference>
<dbReference type="GO" id="GO:0006529">
    <property type="term" value="P:asparagine biosynthetic process"/>
    <property type="evidence" value="ECO:0007669"/>
    <property type="project" value="UniProtKB-KW"/>
</dbReference>
<accession>A0A6C0BXR3</accession>
<dbReference type="InterPro" id="IPR017932">
    <property type="entry name" value="GATase_2_dom"/>
</dbReference>
<keyword evidence="7" id="KW-0061">Asparagine biosynthesis</keyword>
<keyword evidence="5" id="KW-0547">Nucleotide-binding</keyword>
<dbReference type="InterPro" id="IPR006426">
    <property type="entry name" value="Asn_synth_AEB"/>
</dbReference>
<evidence type="ECO:0000256" key="3">
    <source>
        <dbReference type="ARBA" id="ARBA00022598"/>
    </source>
</evidence>
<evidence type="ECO:0000256" key="6">
    <source>
        <dbReference type="ARBA" id="ARBA00022840"/>
    </source>
</evidence>
<dbReference type="InterPro" id="IPR050795">
    <property type="entry name" value="Asn_Synthetase"/>
</dbReference>
<evidence type="ECO:0000256" key="8">
    <source>
        <dbReference type="ARBA" id="ARBA00022962"/>
    </source>
</evidence>
<evidence type="ECO:0000259" key="11">
    <source>
        <dbReference type="PROSITE" id="PS51278"/>
    </source>
</evidence>
<reference evidence="12" key="1">
    <citation type="journal article" date="2020" name="Nature">
        <title>Giant virus diversity and host interactions through global metagenomics.</title>
        <authorList>
            <person name="Schulz F."/>
            <person name="Roux S."/>
            <person name="Paez-Espino D."/>
            <person name="Jungbluth S."/>
            <person name="Walsh D.A."/>
            <person name="Denef V.J."/>
            <person name="McMahon K.D."/>
            <person name="Konstantinidis K.T."/>
            <person name="Eloe-Fadrosh E.A."/>
            <person name="Kyrpides N.C."/>
            <person name="Woyke T."/>
        </authorList>
    </citation>
    <scope>NUCLEOTIDE SEQUENCE</scope>
    <source>
        <strain evidence="12">GVMAG-M-3300020166-5</strain>
    </source>
</reference>
<keyword evidence="6" id="KW-0067">ATP-binding</keyword>
<feature type="domain" description="Glutamine amidotransferase type-2" evidence="11">
    <location>
        <begin position="2"/>
        <end position="234"/>
    </location>
</feature>
<dbReference type="PIRSF" id="PIRSF001589">
    <property type="entry name" value="Asn_synthetase_glu-h"/>
    <property type="match status" value="1"/>
</dbReference>
<dbReference type="PANTHER" id="PTHR11772:SF23">
    <property type="entry name" value="ASPARAGINE SYNTHETASE [GLUTAMINE-HYDROLYZING]"/>
    <property type="match status" value="1"/>
</dbReference>
<keyword evidence="8" id="KW-0315">Glutamine amidotransferase</keyword>
<dbReference type="InterPro" id="IPR029055">
    <property type="entry name" value="Ntn_hydrolases_N"/>
</dbReference>
<dbReference type="CDD" id="cd01991">
    <property type="entry name" value="Asn_synthase_B_C"/>
    <property type="match status" value="1"/>
</dbReference>
<evidence type="ECO:0000256" key="4">
    <source>
        <dbReference type="ARBA" id="ARBA00022605"/>
    </source>
</evidence>
<protein>
    <recommendedName>
        <fullName evidence="2">asparagine synthase (glutamine-hydrolyzing)</fullName>
        <ecNumber evidence="2">6.3.5.4</ecNumber>
    </recommendedName>
    <alternativeName>
        <fullName evidence="9">Glutamine-dependent asparagine synthetase</fullName>
    </alternativeName>
</protein>
<dbReference type="Pfam" id="PF13537">
    <property type="entry name" value="GATase_7"/>
    <property type="match status" value="1"/>
</dbReference>
<dbReference type="SUPFAM" id="SSF52402">
    <property type="entry name" value="Adenine nucleotide alpha hydrolases-like"/>
    <property type="match status" value="1"/>
</dbReference>
<dbReference type="EC" id="6.3.5.4" evidence="2"/>
<dbReference type="PROSITE" id="PS51278">
    <property type="entry name" value="GATASE_TYPE_2"/>
    <property type="match status" value="1"/>
</dbReference>
<proteinExistence type="predicted"/>
<evidence type="ECO:0000256" key="2">
    <source>
        <dbReference type="ARBA" id="ARBA00012737"/>
    </source>
</evidence>
<keyword evidence="4" id="KW-0028">Amino-acid biosynthesis</keyword>
<evidence type="ECO:0000256" key="1">
    <source>
        <dbReference type="ARBA" id="ARBA00005187"/>
    </source>
</evidence>
<dbReference type="SUPFAM" id="SSF56235">
    <property type="entry name" value="N-terminal nucleophile aminohydrolases (Ntn hydrolases)"/>
    <property type="match status" value="1"/>
</dbReference>
<evidence type="ECO:0000256" key="7">
    <source>
        <dbReference type="ARBA" id="ARBA00022888"/>
    </source>
</evidence>
<dbReference type="Pfam" id="PF00733">
    <property type="entry name" value="Asn_synthase"/>
    <property type="match status" value="2"/>
</dbReference>
<dbReference type="AlphaFoldDB" id="A0A6C0BXR3"/>
<comment type="pathway">
    <text evidence="1">Amino-acid biosynthesis; L-asparagine biosynthesis; L-asparagine from L-aspartate (L-Gln route): step 1/1.</text>
</comment>
<evidence type="ECO:0000313" key="12">
    <source>
        <dbReference type="EMBL" id="QHS96880.1"/>
    </source>
</evidence>
<dbReference type="GO" id="GO:0005524">
    <property type="term" value="F:ATP binding"/>
    <property type="evidence" value="ECO:0007669"/>
    <property type="project" value="UniProtKB-KW"/>
</dbReference>
<dbReference type="Gene3D" id="3.60.20.10">
    <property type="entry name" value="Glutamine Phosphoribosylpyrophosphate, subunit 1, domain 1"/>
    <property type="match status" value="1"/>
</dbReference>
<evidence type="ECO:0000256" key="10">
    <source>
        <dbReference type="ARBA" id="ARBA00048741"/>
    </source>
</evidence>
<organism evidence="12">
    <name type="scientific">viral metagenome</name>
    <dbReference type="NCBI Taxonomy" id="1070528"/>
    <lineage>
        <taxon>unclassified sequences</taxon>
        <taxon>metagenomes</taxon>
        <taxon>organismal metagenomes</taxon>
    </lineage>
</organism>
<comment type="catalytic activity">
    <reaction evidence="10">
        <text>L-aspartate + L-glutamine + ATP + H2O = L-asparagine + L-glutamate + AMP + diphosphate + H(+)</text>
        <dbReference type="Rhea" id="RHEA:12228"/>
        <dbReference type="ChEBI" id="CHEBI:15377"/>
        <dbReference type="ChEBI" id="CHEBI:15378"/>
        <dbReference type="ChEBI" id="CHEBI:29985"/>
        <dbReference type="ChEBI" id="CHEBI:29991"/>
        <dbReference type="ChEBI" id="CHEBI:30616"/>
        <dbReference type="ChEBI" id="CHEBI:33019"/>
        <dbReference type="ChEBI" id="CHEBI:58048"/>
        <dbReference type="ChEBI" id="CHEBI:58359"/>
        <dbReference type="ChEBI" id="CHEBI:456215"/>
        <dbReference type="EC" id="6.3.5.4"/>
    </reaction>
</comment>
<dbReference type="GO" id="GO:0005829">
    <property type="term" value="C:cytosol"/>
    <property type="evidence" value="ECO:0007669"/>
    <property type="project" value="TreeGrafter"/>
</dbReference>
<dbReference type="InterPro" id="IPR001962">
    <property type="entry name" value="Asn_synthase"/>
</dbReference>
<sequence length="634" mass="71998">MCGIFALMNNTTAIPKTAINDAFSKGSLRGPEVSTLEICDNKLLFGFHRLAINGLNPESNQPIKIDNIKLICNGEIYNYKELYSHLDVSPSTDSDCEIIIHLYKKYGIDRTLKLLDGVFSFILYDFGEETTDPIVYVARDPYGVRPLYMMEARTETNNTQATNRGINITHDRIIAFSSELKVLSEILNHSSMLSLGVLNSATDIFKNHPTYFKTITPFTIHQFPPGTYSTYTCGFTSHSYWKPISVENIYTTPRCPPSILNIYNQTDVEAARIQICKLLNRSVEKRVIGTCERPIACLLSGGLDSSLITALVNKYYTGTLETYSIGMAGSEDLRRAKQVALYLKTKHTEVILTKEEFFTAIPETIQTIESYDTTTVRASVGNYLLGKYISQHSKAKVIFNGDGSDELTGGYLYFLKAPSDLEFDNECRRLLKDIHHFDVLRSDKSISSNGLEPRTPFLDREFVDYYLSIPISIRNPMSNASYVINKNVCEKFLLRQSFSIIEPSLLPDQIIWRTKEAFSDGVSGVDGSWFEIIDKEIAKSGFEPKSYTNNYKRTLQETNPPITREQQYYREIYDSIYPNTAYVLPYFWMPKYVNASDSSARTLDIYKKQETASSPRKAAITCANKYKIISNYNL</sequence>
<dbReference type="InterPro" id="IPR014729">
    <property type="entry name" value="Rossmann-like_a/b/a_fold"/>
</dbReference>
<dbReference type="GO" id="GO:0004066">
    <property type="term" value="F:asparagine synthase (glutamine-hydrolyzing) activity"/>
    <property type="evidence" value="ECO:0007669"/>
    <property type="project" value="UniProtKB-EC"/>
</dbReference>
<dbReference type="InterPro" id="IPR033738">
    <property type="entry name" value="AsnB_N"/>
</dbReference>
<dbReference type="EMBL" id="MN739280">
    <property type="protein sequence ID" value="QHS96880.1"/>
    <property type="molecule type" value="Genomic_DNA"/>
</dbReference>
<dbReference type="Gene3D" id="3.40.50.620">
    <property type="entry name" value="HUPs"/>
    <property type="match status" value="1"/>
</dbReference>
<name>A0A6C0BXR3_9ZZZZ</name>
<dbReference type="PANTHER" id="PTHR11772">
    <property type="entry name" value="ASPARAGINE SYNTHETASE"/>
    <property type="match status" value="1"/>
</dbReference>
<keyword evidence="3" id="KW-0436">Ligase</keyword>
<evidence type="ECO:0000256" key="5">
    <source>
        <dbReference type="ARBA" id="ARBA00022741"/>
    </source>
</evidence>